<dbReference type="SMART" id="SM00043">
    <property type="entry name" value="CY"/>
    <property type="match status" value="1"/>
</dbReference>
<dbReference type="GeneTree" id="ENSGT00390000009872"/>
<evidence type="ECO:0000256" key="3">
    <source>
        <dbReference type="SAM" id="SignalP"/>
    </source>
</evidence>
<feature type="chain" id="PRO_5018720193" evidence="3">
    <location>
        <begin position="20"/>
        <end position="143"/>
    </location>
</feature>
<comment type="similarity">
    <text evidence="1">Belongs to the cystatin family.</text>
</comment>
<reference evidence="6" key="1">
    <citation type="submission" date="2013-10" db="EMBL/GenBank/DDBJ databases">
        <authorList>
            <person name="Schartl M."/>
            <person name="Warren W."/>
        </authorList>
    </citation>
    <scope>NUCLEOTIDE SEQUENCE [LARGE SCALE GENOMIC DNA]</scope>
    <source>
        <strain evidence="6">female</strain>
    </source>
</reference>
<reference evidence="5" key="2">
    <citation type="submission" date="2025-08" db="UniProtKB">
        <authorList>
            <consortium name="Ensembl"/>
        </authorList>
    </citation>
    <scope>IDENTIFICATION</scope>
</reference>
<feature type="domain" description="Cystatin" evidence="4">
    <location>
        <begin position="34"/>
        <end position="140"/>
    </location>
</feature>
<dbReference type="CDD" id="cd00042">
    <property type="entry name" value="CY"/>
    <property type="match status" value="1"/>
</dbReference>
<dbReference type="OMA" id="HLKCRFV"/>
<sequence length="143" mass="16215">MSLPLSFLICLSVFHLCLGTGPVEELIKVKKKVHLLGGWSERSLESKDVQRAAQYAVEMYNKDSQDKELFKLVSVPSAKSQVTNMINFKIDAILGRTKCLKTQNLDIKSCDLDKEQVKCQFFVTLNPHNDKHELNTKTCNKVT</sequence>
<organism evidence="5 6">
    <name type="scientific">Poecilia formosa</name>
    <name type="common">Amazon molly</name>
    <name type="synonym">Limia formosa</name>
    <dbReference type="NCBI Taxonomy" id="48698"/>
    <lineage>
        <taxon>Eukaryota</taxon>
        <taxon>Metazoa</taxon>
        <taxon>Chordata</taxon>
        <taxon>Craniata</taxon>
        <taxon>Vertebrata</taxon>
        <taxon>Euteleostomi</taxon>
        <taxon>Actinopterygii</taxon>
        <taxon>Neopterygii</taxon>
        <taxon>Teleostei</taxon>
        <taxon>Neoteleostei</taxon>
        <taxon>Acanthomorphata</taxon>
        <taxon>Ovalentaria</taxon>
        <taxon>Atherinomorphae</taxon>
        <taxon>Cyprinodontiformes</taxon>
        <taxon>Poeciliidae</taxon>
        <taxon>Poeciliinae</taxon>
        <taxon>Poecilia</taxon>
    </lineage>
</organism>
<dbReference type="InterPro" id="IPR000010">
    <property type="entry name" value="Cystatin_dom"/>
</dbReference>
<dbReference type="InterPro" id="IPR046350">
    <property type="entry name" value="Cystatin_sf"/>
</dbReference>
<dbReference type="Ensembl" id="ENSPFOT00000030099.1">
    <property type="protein sequence ID" value="ENSPFOP00000031213.1"/>
    <property type="gene ID" value="ENSPFOG00000012613.2"/>
</dbReference>
<evidence type="ECO:0000313" key="6">
    <source>
        <dbReference type="Proteomes" id="UP000028760"/>
    </source>
</evidence>
<dbReference type="EMBL" id="AYCK01008965">
    <property type="status" value="NOT_ANNOTATED_CDS"/>
    <property type="molecule type" value="Genomic_DNA"/>
</dbReference>
<keyword evidence="6" id="KW-1185">Reference proteome</keyword>
<evidence type="ECO:0000256" key="1">
    <source>
        <dbReference type="ARBA" id="ARBA00009403"/>
    </source>
</evidence>
<evidence type="ECO:0000313" key="5">
    <source>
        <dbReference type="Ensembl" id="ENSPFOP00000031213.1"/>
    </source>
</evidence>
<dbReference type="GO" id="GO:0005737">
    <property type="term" value="C:cytoplasm"/>
    <property type="evidence" value="ECO:0007669"/>
    <property type="project" value="TreeGrafter"/>
</dbReference>
<keyword evidence="3" id="KW-0732">Signal</keyword>
<dbReference type="EMBL" id="AYCK01008966">
    <property type="status" value="NOT_ANNOTATED_CDS"/>
    <property type="molecule type" value="Genomic_DNA"/>
</dbReference>
<dbReference type="Pfam" id="PF00031">
    <property type="entry name" value="Cystatin"/>
    <property type="match status" value="1"/>
</dbReference>
<dbReference type="GO" id="GO:0004869">
    <property type="term" value="F:cysteine-type endopeptidase inhibitor activity"/>
    <property type="evidence" value="ECO:0007669"/>
    <property type="project" value="InterPro"/>
</dbReference>
<name>A0A096MIH2_POEFO</name>
<proteinExistence type="inferred from homology"/>
<evidence type="ECO:0000256" key="2">
    <source>
        <dbReference type="ARBA" id="ARBA00023157"/>
    </source>
</evidence>
<dbReference type="SUPFAM" id="SSF54403">
    <property type="entry name" value="Cystatin/monellin"/>
    <property type="match status" value="1"/>
</dbReference>
<dbReference type="Proteomes" id="UP000028760">
    <property type="component" value="Unassembled WGS sequence"/>
</dbReference>
<protein>
    <submittedName>
        <fullName evidence="5">Si:busm1-57f23.1</fullName>
    </submittedName>
</protein>
<feature type="signal peptide" evidence="3">
    <location>
        <begin position="1"/>
        <end position="19"/>
    </location>
</feature>
<dbReference type="PANTHER" id="PTHR46186:SF13">
    <property type="entry name" value="SI:BUSM1-57F23.1"/>
    <property type="match status" value="1"/>
</dbReference>
<dbReference type="GO" id="GO:0031982">
    <property type="term" value="C:vesicle"/>
    <property type="evidence" value="ECO:0007669"/>
    <property type="project" value="TreeGrafter"/>
</dbReference>
<dbReference type="GO" id="GO:0005615">
    <property type="term" value="C:extracellular space"/>
    <property type="evidence" value="ECO:0007669"/>
    <property type="project" value="TreeGrafter"/>
</dbReference>
<dbReference type="AlphaFoldDB" id="A0A096MIH2"/>
<keyword evidence="2" id="KW-1015">Disulfide bond</keyword>
<reference evidence="5" key="3">
    <citation type="submission" date="2025-09" db="UniProtKB">
        <authorList>
            <consortium name="Ensembl"/>
        </authorList>
    </citation>
    <scope>IDENTIFICATION</scope>
</reference>
<evidence type="ECO:0000259" key="4">
    <source>
        <dbReference type="SMART" id="SM00043"/>
    </source>
</evidence>
<dbReference type="FunFam" id="3.10.450.10:FF:000004">
    <property type="entry name" value="Cystatin C"/>
    <property type="match status" value="1"/>
</dbReference>
<dbReference type="Gene3D" id="3.10.450.10">
    <property type="match status" value="1"/>
</dbReference>
<accession>A0A096MIH2</accession>
<dbReference type="PANTHER" id="PTHR46186">
    <property type="entry name" value="CYSTATIN"/>
    <property type="match status" value="1"/>
</dbReference>